<dbReference type="SUPFAM" id="SSF90123">
    <property type="entry name" value="ABC transporter transmembrane region"/>
    <property type="match status" value="1"/>
</dbReference>
<evidence type="ECO:0000256" key="4">
    <source>
        <dbReference type="ARBA" id="ARBA00022840"/>
    </source>
</evidence>
<keyword evidence="2 7" id="KW-0812">Transmembrane</keyword>
<dbReference type="PROSITE" id="PS50893">
    <property type="entry name" value="ABC_TRANSPORTER_2"/>
    <property type="match status" value="1"/>
</dbReference>
<dbReference type="GO" id="GO:0005886">
    <property type="term" value="C:plasma membrane"/>
    <property type="evidence" value="ECO:0007669"/>
    <property type="project" value="UniProtKB-SubCell"/>
</dbReference>
<gene>
    <name evidence="10" type="primary">cydD</name>
    <name evidence="10" type="ORF">OM076_09135</name>
</gene>
<feature type="transmembrane region" description="Helical" evidence="7">
    <location>
        <begin position="211"/>
        <end position="239"/>
    </location>
</feature>
<dbReference type="InterPro" id="IPR017871">
    <property type="entry name" value="ABC_transporter-like_CS"/>
</dbReference>
<dbReference type="InterPro" id="IPR039421">
    <property type="entry name" value="Type_1_exporter"/>
</dbReference>
<dbReference type="NCBIfam" id="TIGR02857">
    <property type="entry name" value="CydD"/>
    <property type="match status" value="1"/>
</dbReference>
<dbReference type="SUPFAM" id="SSF52540">
    <property type="entry name" value="P-loop containing nucleoside triphosphate hydrolases"/>
    <property type="match status" value="1"/>
</dbReference>
<dbReference type="PROSITE" id="PS00211">
    <property type="entry name" value="ABC_TRANSPORTER_1"/>
    <property type="match status" value="1"/>
</dbReference>
<protein>
    <submittedName>
        <fullName evidence="10">Thiol reductant ABC exporter subunit CydD</fullName>
    </submittedName>
</protein>
<sequence length="513" mass="53227">MAAAVALGMVAALALVAQAWLLAVLISGTDRSRGALAALLAVVLVRTATAWLGETVAARCCARVKSELRAALLTHATAGGRQHPPGALATLATRGIDSLDGYFARYLPQVVLAAIVPVVVVTVLLARDWISAAIVLVTLPLVPLLMALVGATTRDRMEAQVHSLQRLGGHFLDVVAGLPTLKVFGRAKPQAAAIATVGSAYREHAMGTLRIAFLSSLVLELLATLAMALVAVAIGLRALSGSLDLETALFVLVLAPEAYLPLRRLGESYHAGAEGAAAATQILDVLDEPLPVRGTRTEIPAGPLEVAGLSLAPALDGLSLTVEPGEVVAIAGRSGCGKSTLLRVLLGLATPTAGSVRVGGMDLRELDLEAWHAHLAWVPQRPHLFAGTIDENVRLGRPDAPAEAVRRAVADAQLTEAIAARPDGLQTQLGDHGAGLSAGERQRLALARAFLRDAPLLLLDEPTAGLDGATEAEVVRAIRRLVRGRTVVVVAHRPALLALADRVVDLDPIGVAA</sequence>
<accession>A0A9X3MSJ1</accession>
<dbReference type="InterPro" id="IPR011527">
    <property type="entry name" value="ABC1_TM_dom"/>
</dbReference>
<comment type="subcellular location">
    <subcellularLocation>
        <location evidence="1">Cell membrane</location>
        <topology evidence="1">Multi-pass membrane protein</topology>
    </subcellularLocation>
</comment>
<feature type="domain" description="ABC transporter" evidence="8">
    <location>
        <begin position="299"/>
        <end position="513"/>
    </location>
</feature>
<evidence type="ECO:0000256" key="2">
    <source>
        <dbReference type="ARBA" id="ARBA00022692"/>
    </source>
</evidence>
<proteinExistence type="predicted"/>
<dbReference type="InterPro" id="IPR003439">
    <property type="entry name" value="ABC_transporter-like_ATP-bd"/>
</dbReference>
<organism evidence="10 11">
    <name type="scientific">Solirubrobacter ginsenosidimutans</name>
    <dbReference type="NCBI Taxonomy" id="490573"/>
    <lineage>
        <taxon>Bacteria</taxon>
        <taxon>Bacillati</taxon>
        <taxon>Actinomycetota</taxon>
        <taxon>Thermoleophilia</taxon>
        <taxon>Solirubrobacterales</taxon>
        <taxon>Solirubrobacteraceae</taxon>
        <taxon>Solirubrobacter</taxon>
    </lineage>
</organism>
<dbReference type="SMART" id="SM00382">
    <property type="entry name" value="AAA"/>
    <property type="match status" value="1"/>
</dbReference>
<dbReference type="PANTHER" id="PTHR24221:SF590">
    <property type="entry name" value="COMPONENT LINKED WITH THE ASSEMBLY OF CYTOCHROME' TRANSPORT TRANSMEMBRANE ATP-BINDING PROTEIN ABC TRANSPORTER CYDD-RELATED"/>
    <property type="match status" value="1"/>
</dbReference>
<evidence type="ECO:0000313" key="10">
    <source>
        <dbReference type="EMBL" id="MDA0160428.1"/>
    </source>
</evidence>
<dbReference type="Pfam" id="PF00664">
    <property type="entry name" value="ABC_membrane"/>
    <property type="match status" value="1"/>
</dbReference>
<dbReference type="PANTHER" id="PTHR24221">
    <property type="entry name" value="ATP-BINDING CASSETTE SUB-FAMILY B"/>
    <property type="match status" value="1"/>
</dbReference>
<dbReference type="Proteomes" id="UP001149140">
    <property type="component" value="Unassembled WGS sequence"/>
</dbReference>
<keyword evidence="11" id="KW-1185">Reference proteome</keyword>
<dbReference type="GO" id="GO:0016887">
    <property type="term" value="F:ATP hydrolysis activity"/>
    <property type="evidence" value="ECO:0007669"/>
    <property type="project" value="InterPro"/>
</dbReference>
<dbReference type="CDD" id="cd18584">
    <property type="entry name" value="ABC_6TM_AarD_CydD"/>
    <property type="match status" value="1"/>
</dbReference>
<keyword evidence="4" id="KW-0067">ATP-binding</keyword>
<evidence type="ECO:0000256" key="5">
    <source>
        <dbReference type="ARBA" id="ARBA00022989"/>
    </source>
</evidence>
<dbReference type="GO" id="GO:0042883">
    <property type="term" value="P:cysteine transport"/>
    <property type="evidence" value="ECO:0007669"/>
    <property type="project" value="InterPro"/>
</dbReference>
<dbReference type="GO" id="GO:0005524">
    <property type="term" value="F:ATP binding"/>
    <property type="evidence" value="ECO:0007669"/>
    <property type="project" value="UniProtKB-KW"/>
</dbReference>
<comment type="caution">
    <text evidence="10">The sequence shown here is derived from an EMBL/GenBank/DDBJ whole genome shotgun (WGS) entry which is preliminary data.</text>
</comment>
<reference evidence="10" key="1">
    <citation type="submission" date="2022-10" db="EMBL/GenBank/DDBJ databases">
        <title>The WGS of Solirubrobacter ginsenosidimutans DSM 21036.</title>
        <authorList>
            <person name="Jiang Z."/>
        </authorList>
    </citation>
    <scope>NUCLEOTIDE SEQUENCE</scope>
    <source>
        <strain evidence="10">DSM 21036</strain>
    </source>
</reference>
<dbReference type="GO" id="GO:0140359">
    <property type="term" value="F:ABC-type transporter activity"/>
    <property type="evidence" value="ECO:0007669"/>
    <property type="project" value="InterPro"/>
</dbReference>
<dbReference type="Gene3D" id="1.20.1560.10">
    <property type="entry name" value="ABC transporter type 1, transmembrane domain"/>
    <property type="match status" value="1"/>
</dbReference>
<dbReference type="PROSITE" id="PS50929">
    <property type="entry name" value="ABC_TM1F"/>
    <property type="match status" value="1"/>
</dbReference>
<dbReference type="InterPro" id="IPR003593">
    <property type="entry name" value="AAA+_ATPase"/>
</dbReference>
<evidence type="ECO:0000256" key="1">
    <source>
        <dbReference type="ARBA" id="ARBA00004651"/>
    </source>
</evidence>
<keyword evidence="3" id="KW-0547">Nucleotide-binding</keyword>
<dbReference type="InterPro" id="IPR014216">
    <property type="entry name" value="ABC_transptr_CydD"/>
</dbReference>
<name>A0A9X3MSJ1_9ACTN</name>
<dbReference type="AlphaFoldDB" id="A0A9X3MSJ1"/>
<evidence type="ECO:0000256" key="6">
    <source>
        <dbReference type="ARBA" id="ARBA00023136"/>
    </source>
</evidence>
<feature type="transmembrane region" description="Helical" evidence="7">
    <location>
        <begin position="106"/>
        <end position="126"/>
    </location>
</feature>
<dbReference type="InterPro" id="IPR027417">
    <property type="entry name" value="P-loop_NTPase"/>
</dbReference>
<evidence type="ECO:0000256" key="3">
    <source>
        <dbReference type="ARBA" id="ARBA00022741"/>
    </source>
</evidence>
<feature type="domain" description="ABC transmembrane type-1" evidence="9">
    <location>
        <begin position="2"/>
        <end position="274"/>
    </location>
</feature>
<dbReference type="CDD" id="cd03228">
    <property type="entry name" value="ABCC_MRP_Like"/>
    <property type="match status" value="1"/>
</dbReference>
<evidence type="ECO:0000259" key="9">
    <source>
        <dbReference type="PROSITE" id="PS50929"/>
    </source>
</evidence>
<evidence type="ECO:0000259" key="8">
    <source>
        <dbReference type="PROSITE" id="PS50893"/>
    </source>
</evidence>
<feature type="transmembrane region" description="Helical" evidence="7">
    <location>
        <begin position="132"/>
        <end position="151"/>
    </location>
</feature>
<dbReference type="InterPro" id="IPR036640">
    <property type="entry name" value="ABC1_TM_sf"/>
</dbReference>
<keyword evidence="5 7" id="KW-1133">Transmembrane helix</keyword>
<evidence type="ECO:0000313" key="11">
    <source>
        <dbReference type="Proteomes" id="UP001149140"/>
    </source>
</evidence>
<evidence type="ECO:0000256" key="7">
    <source>
        <dbReference type="SAM" id="Phobius"/>
    </source>
</evidence>
<dbReference type="Pfam" id="PF00005">
    <property type="entry name" value="ABC_tran"/>
    <property type="match status" value="1"/>
</dbReference>
<dbReference type="Gene3D" id="3.40.50.300">
    <property type="entry name" value="P-loop containing nucleotide triphosphate hydrolases"/>
    <property type="match status" value="1"/>
</dbReference>
<keyword evidence="6 7" id="KW-0472">Membrane</keyword>
<dbReference type="EMBL" id="JAPDOD010000005">
    <property type="protein sequence ID" value="MDA0160428.1"/>
    <property type="molecule type" value="Genomic_DNA"/>
</dbReference>